<feature type="transmembrane region" description="Helical" evidence="1">
    <location>
        <begin position="6"/>
        <end position="25"/>
    </location>
</feature>
<keyword evidence="1" id="KW-0472">Membrane</keyword>
<comment type="caution">
    <text evidence="2">The sequence shown here is derived from an EMBL/GenBank/DDBJ whole genome shotgun (WGS) entry which is preliminary data.</text>
</comment>
<name>A0A100XVW2_9EURY</name>
<dbReference type="AlphaFoldDB" id="A0A100XVW2"/>
<proteinExistence type="predicted"/>
<evidence type="ECO:0000313" key="3">
    <source>
        <dbReference type="Proteomes" id="UP000053462"/>
    </source>
</evidence>
<accession>A0A100XVW2</accession>
<feature type="transmembrane region" description="Helical" evidence="1">
    <location>
        <begin position="32"/>
        <end position="49"/>
    </location>
</feature>
<evidence type="ECO:0000313" key="2">
    <source>
        <dbReference type="EMBL" id="KUH31823.1"/>
    </source>
</evidence>
<gene>
    <name evidence="2" type="ORF">APY94_11635</name>
</gene>
<keyword evidence="1" id="KW-0812">Transmembrane</keyword>
<keyword evidence="1" id="KW-1133">Transmembrane helix</keyword>
<keyword evidence="3" id="KW-1185">Reference proteome</keyword>
<protein>
    <submittedName>
        <fullName evidence="2">Uncharacterized protein</fullName>
    </submittedName>
</protein>
<dbReference type="Proteomes" id="UP000053462">
    <property type="component" value="Unassembled WGS sequence"/>
</dbReference>
<dbReference type="EMBL" id="LLYW01000046">
    <property type="protein sequence ID" value="KUH31823.1"/>
    <property type="molecule type" value="Genomic_DNA"/>
</dbReference>
<organism evidence="2 3">
    <name type="scientific">Thermococcus celericrescens</name>
    <dbReference type="NCBI Taxonomy" id="227598"/>
    <lineage>
        <taxon>Archaea</taxon>
        <taxon>Methanobacteriati</taxon>
        <taxon>Methanobacteriota</taxon>
        <taxon>Thermococci</taxon>
        <taxon>Thermococcales</taxon>
        <taxon>Thermococcaceae</taxon>
        <taxon>Thermococcus</taxon>
    </lineage>
</organism>
<dbReference type="OrthoDB" id="102566at2157"/>
<dbReference type="RefSeq" id="WP_058939790.1">
    <property type="nucleotide sequence ID" value="NZ_LLYW01000046.1"/>
</dbReference>
<sequence>MMETLLAIMALILALTLAGISFIAYRKSHLRPAMYLVIAFLLLAIKKTIETAKLAAWIERDVGLVVGALEVVVLALLVLSLWRR</sequence>
<feature type="transmembrane region" description="Helical" evidence="1">
    <location>
        <begin position="61"/>
        <end position="82"/>
    </location>
</feature>
<reference evidence="2 3" key="1">
    <citation type="submission" date="2015-10" db="EMBL/GenBank/DDBJ databases">
        <title>Draft genome sequence of Thermococcus celericrescens strain DSM 17994.</title>
        <authorList>
            <person name="Hong S.-J."/>
            <person name="Park C.-E."/>
            <person name="Shin J.-H."/>
        </authorList>
    </citation>
    <scope>NUCLEOTIDE SEQUENCE [LARGE SCALE GENOMIC DNA]</scope>
    <source>
        <strain evidence="2 3">DSM 17994</strain>
    </source>
</reference>
<evidence type="ECO:0000256" key="1">
    <source>
        <dbReference type="SAM" id="Phobius"/>
    </source>
</evidence>